<dbReference type="AlphaFoldDB" id="A0AA37PZ49"/>
<dbReference type="PRINTS" id="PR00778">
    <property type="entry name" value="HTHARSR"/>
</dbReference>
<evidence type="ECO:0000259" key="1">
    <source>
        <dbReference type="PROSITE" id="PS50987"/>
    </source>
</evidence>
<protein>
    <submittedName>
        <fullName evidence="2">Transcriptional regulator</fullName>
    </submittedName>
</protein>
<reference evidence="2" key="1">
    <citation type="submission" date="2022-08" db="EMBL/GenBank/DDBJ databases">
        <title>Draft genome sequencing of Roseisolibacter agri AW1220.</title>
        <authorList>
            <person name="Tobiishi Y."/>
            <person name="Tonouchi A."/>
        </authorList>
    </citation>
    <scope>NUCLEOTIDE SEQUENCE</scope>
    <source>
        <strain evidence="2">AW1220</strain>
    </source>
</reference>
<dbReference type="Gene3D" id="1.10.10.10">
    <property type="entry name" value="Winged helix-like DNA-binding domain superfamily/Winged helix DNA-binding domain"/>
    <property type="match status" value="1"/>
</dbReference>
<accession>A0AA37PZ49</accession>
<keyword evidence="3" id="KW-1185">Reference proteome</keyword>
<dbReference type="EMBL" id="BRXS01000001">
    <property type="protein sequence ID" value="GLC23600.1"/>
    <property type="molecule type" value="Genomic_DNA"/>
</dbReference>
<dbReference type="NCBIfam" id="NF033788">
    <property type="entry name" value="HTH_metalloreg"/>
    <property type="match status" value="1"/>
</dbReference>
<dbReference type="InterPro" id="IPR011991">
    <property type="entry name" value="ArsR-like_HTH"/>
</dbReference>
<gene>
    <name evidence="2" type="ORF">rosag_01130</name>
</gene>
<dbReference type="Pfam" id="PF12840">
    <property type="entry name" value="HTH_20"/>
    <property type="match status" value="1"/>
</dbReference>
<dbReference type="SMART" id="SM00418">
    <property type="entry name" value="HTH_ARSR"/>
    <property type="match status" value="1"/>
</dbReference>
<dbReference type="PANTHER" id="PTHR38600">
    <property type="entry name" value="TRANSCRIPTIONAL REGULATORY PROTEIN"/>
    <property type="match status" value="1"/>
</dbReference>
<dbReference type="Proteomes" id="UP001161325">
    <property type="component" value="Unassembled WGS sequence"/>
</dbReference>
<organism evidence="2 3">
    <name type="scientific">Roseisolibacter agri</name>
    <dbReference type="NCBI Taxonomy" id="2014610"/>
    <lineage>
        <taxon>Bacteria</taxon>
        <taxon>Pseudomonadati</taxon>
        <taxon>Gemmatimonadota</taxon>
        <taxon>Gemmatimonadia</taxon>
        <taxon>Gemmatimonadales</taxon>
        <taxon>Gemmatimonadaceae</taxon>
        <taxon>Roseisolibacter</taxon>
    </lineage>
</organism>
<dbReference type="GO" id="GO:0003700">
    <property type="term" value="F:DNA-binding transcription factor activity"/>
    <property type="evidence" value="ECO:0007669"/>
    <property type="project" value="InterPro"/>
</dbReference>
<dbReference type="CDD" id="cd00090">
    <property type="entry name" value="HTH_ARSR"/>
    <property type="match status" value="1"/>
</dbReference>
<evidence type="ECO:0000313" key="2">
    <source>
        <dbReference type="EMBL" id="GLC23600.1"/>
    </source>
</evidence>
<feature type="domain" description="HTH arsR-type" evidence="1">
    <location>
        <begin position="4"/>
        <end position="98"/>
    </location>
</feature>
<dbReference type="InterPro" id="IPR036390">
    <property type="entry name" value="WH_DNA-bd_sf"/>
</dbReference>
<dbReference type="PANTHER" id="PTHR38600:SF2">
    <property type="entry name" value="SLL0088 PROTEIN"/>
    <property type="match status" value="1"/>
</dbReference>
<comment type="caution">
    <text evidence="2">The sequence shown here is derived from an EMBL/GenBank/DDBJ whole genome shotgun (WGS) entry which is preliminary data.</text>
</comment>
<proteinExistence type="predicted"/>
<sequence length="120" mass="13702">MNHMVERSADSLSLVFRALGDPTRRAMVQRLAGGERTVGELAEPFRMSLAAASKHVRVLERAGLVRRRVQGRVHRCRLQADRLAEAQAWLAHYERFWSERLDALESLLAEESPDPSPDRR</sequence>
<dbReference type="PROSITE" id="PS50987">
    <property type="entry name" value="HTH_ARSR_2"/>
    <property type="match status" value="1"/>
</dbReference>
<dbReference type="InterPro" id="IPR001845">
    <property type="entry name" value="HTH_ArsR_DNA-bd_dom"/>
</dbReference>
<dbReference type="SUPFAM" id="SSF46785">
    <property type="entry name" value="Winged helix' DNA-binding domain"/>
    <property type="match status" value="1"/>
</dbReference>
<evidence type="ECO:0000313" key="3">
    <source>
        <dbReference type="Proteomes" id="UP001161325"/>
    </source>
</evidence>
<name>A0AA37PZ49_9BACT</name>
<dbReference type="InterPro" id="IPR036388">
    <property type="entry name" value="WH-like_DNA-bd_sf"/>
</dbReference>